<dbReference type="SUPFAM" id="SSF53448">
    <property type="entry name" value="Nucleotide-diphospho-sugar transferases"/>
    <property type="match status" value="1"/>
</dbReference>
<organism evidence="2 3">
    <name type="scientific">Candidatus Chaera renei</name>
    <dbReference type="NCBI Taxonomy" id="2506947"/>
    <lineage>
        <taxon>Bacteria</taxon>
        <taxon>Candidatus Saccharimonadota</taxon>
        <taxon>Candidatus Saccharimonadia</taxon>
        <taxon>Candidatus Saccharimonadales</taxon>
        <taxon>Candidatus Saccharimonadaceae</taxon>
        <taxon>Candidatus Chaera</taxon>
    </lineage>
</organism>
<dbReference type="InterPro" id="IPR029044">
    <property type="entry name" value="Nucleotide-diphossugar_trans"/>
</dbReference>
<dbReference type="InterPro" id="IPR049577">
    <property type="entry name" value="GMPP_N"/>
</dbReference>
<dbReference type="GO" id="GO:0009298">
    <property type="term" value="P:GDP-mannose biosynthetic process"/>
    <property type="evidence" value="ECO:0007669"/>
    <property type="project" value="TreeGrafter"/>
</dbReference>
<dbReference type="AlphaFoldDB" id="A0A4V1J7J9"/>
<dbReference type="Pfam" id="PF00483">
    <property type="entry name" value="NTP_transferase"/>
    <property type="match status" value="1"/>
</dbReference>
<name>A0A4V1J7J9_9BACT</name>
<dbReference type="Gene3D" id="3.90.550.10">
    <property type="entry name" value="Spore Coat Polysaccharide Biosynthesis Protein SpsA, Chain A"/>
    <property type="match status" value="1"/>
</dbReference>
<protein>
    <recommendedName>
        <fullName evidence="1">Nucleotidyl transferase domain-containing protein</fullName>
    </recommendedName>
</protein>
<accession>A0A4V1J7J9</accession>
<reference evidence="2" key="1">
    <citation type="submission" date="2019-01" db="EMBL/GenBank/DDBJ databases">
        <title>Genomic signatures and co-occurrence patterns of the ultra-small Saccharimodia (Patescibacteria phylum) suggest a symbiotic lifestyle.</title>
        <authorList>
            <person name="Lemos L."/>
            <person name="Medeiros J."/>
            <person name="Andreote F."/>
            <person name="Fernandes G."/>
            <person name="Varani A."/>
            <person name="Oliveira G."/>
            <person name="Pylro V."/>
        </authorList>
    </citation>
    <scope>NUCLEOTIDE SEQUENCE [LARGE SCALE GENOMIC DNA]</scope>
    <source>
        <strain evidence="2">AMD01</strain>
    </source>
</reference>
<evidence type="ECO:0000313" key="2">
    <source>
        <dbReference type="EMBL" id="RWZ78947.1"/>
    </source>
</evidence>
<dbReference type="PANTHER" id="PTHR46390">
    <property type="entry name" value="MANNOSE-1-PHOSPHATE GUANYLYLTRANSFERASE"/>
    <property type="match status" value="1"/>
</dbReference>
<dbReference type="SUPFAM" id="SSF159283">
    <property type="entry name" value="Guanosine diphospho-D-mannose pyrophosphorylase/mannose-6-phosphate isomerase linker domain"/>
    <property type="match status" value="1"/>
</dbReference>
<dbReference type="EMBL" id="SCKW01000027">
    <property type="protein sequence ID" value="RWZ78947.1"/>
    <property type="molecule type" value="Genomic_DNA"/>
</dbReference>
<sequence length="353" mass="39130">MIAVIIAGGSGTRLWPLSTYTQPKHLLKLIDNDYSLLQSTYARAKKLSDKVIVITEASHSGTLKKQLPRLSSKSFIVEPGRRGTAGCIVAALDYIARHYGNSSDEPIAFLAADHHIRDVEGFVRSFHVAADVSKRYGKIVLVGVEPTYPATGFGYIEKAETVGESSGVAYRVSQFKEKPTFKVAQQYISTGRYLWNCGYFVGSINTFLKEMKANAPTLAENYDKLCAINDPQSQQYKDVYLRFENQVIDIALIEKAKDLVVIPASFDWMDVGNSNDLHAANELDQLSNYVHGNNIHSVDVENGYIRNEEPEKPIVVIGMDNVVVVNTKDGILISRKDLSPKVGDIAKQIQARD</sequence>
<feature type="domain" description="Nucleotidyl transferase" evidence="1">
    <location>
        <begin position="3"/>
        <end position="283"/>
    </location>
</feature>
<evidence type="ECO:0000259" key="1">
    <source>
        <dbReference type="Pfam" id="PF00483"/>
    </source>
</evidence>
<dbReference type="CDD" id="cd02509">
    <property type="entry name" value="GDP-M1P_Guanylyltransferase"/>
    <property type="match status" value="1"/>
</dbReference>
<gene>
    <name evidence="2" type="ORF">EOT04_02640</name>
</gene>
<dbReference type="InterPro" id="IPR051161">
    <property type="entry name" value="Mannose-6P_isomerase_type2"/>
</dbReference>
<dbReference type="GO" id="GO:0004475">
    <property type="term" value="F:mannose-1-phosphate guanylyltransferase (GTP) activity"/>
    <property type="evidence" value="ECO:0007669"/>
    <property type="project" value="InterPro"/>
</dbReference>
<dbReference type="Proteomes" id="UP000289269">
    <property type="component" value="Unassembled WGS sequence"/>
</dbReference>
<dbReference type="PANTHER" id="PTHR46390:SF1">
    <property type="entry name" value="MANNOSE-1-PHOSPHATE GUANYLYLTRANSFERASE"/>
    <property type="match status" value="1"/>
</dbReference>
<comment type="caution">
    <text evidence="2">The sequence shown here is derived from an EMBL/GenBank/DDBJ whole genome shotgun (WGS) entry which is preliminary data.</text>
</comment>
<keyword evidence="3" id="KW-1185">Reference proteome</keyword>
<proteinExistence type="predicted"/>
<dbReference type="InterPro" id="IPR005835">
    <property type="entry name" value="NTP_transferase_dom"/>
</dbReference>
<evidence type="ECO:0000313" key="3">
    <source>
        <dbReference type="Proteomes" id="UP000289269"/>
    </source>
</evidence>